<dbReference type="EMBL" id="QYUO01000003">
    <property type="protein sequence ID" value="RJF92749.1"/>
    <property type="molecule type" value="Genomic_DNA"/>
</dbReference>
<dbReference type="InterPro" id="IPR010727">
    <property type="entry name" value="DUF1302"/>
</dbReference>
<comment type="caution">
    <text evidence="1">The sequence shown here is derived from an EMBL/GenBank/DDBJ whole genome shotgun (WGS) entry which is preliminary data.</text>
</comment>
<reference evidence="2" key="1">
    <citation type="submission" date="2018-09" db="EMBL/GenBank/DDBJ databases">
        <authorList>
            <person name="Zhu H."/>
        </authorList>
    </citation>
    <scope>NUCLEOTIDE SEQUENCE [LARGE SCALE GENOMIC DNA]</scope>
    <source>
        <strain evidence="2">K1R23-30</strain>
    </source>
</reference>
<organism evidence="1 2">
    <name type="scientific">Noviherbaspirillum saxi</name>
    <dbReference type="NCBI Taxonomy" id="2320863"/>
    <lineage>
        <taxon>Bacteria</taxon>
        <taxon>Pseudomonadati</taxon>
        <taxon>Pseudomonadota</taxon>
        <taxon>Betaproteobacteria</taxon>
        <taxon>Burkholderiales</taxon>
        <taxon>Oxalobacteraceae</taxon>
        <taxon>Noviherbaspirillum</taxon>
    </lineage>
</organism>
<protein>
    <submittedName>
        <fullName evidence="1">DUF1302 family protein</fullName>
    </submittedName>
</protein>
<name>A0A3A3G097_9BURK</name>
<dbReference type="AlphaFoldDB" id="A0A3A3G097"/>
<dbReference type="Pfam" id="PF06980">
    <property type="entry name" value="DUF1302"/>
    <property type="match status" value="1"/>
</dbReference>
<evidence type="ECO:0000313" key="1">
    <source>
        <dbReference type="EMBL" id="RJF92749.1"/>
    </source>
</evidence>
<accession>A0A3A3G097</accession>
<keyword evidence="2" id="KW-1185">Reference proteome</keyword>
<dbReference type="Proteomes" id="UP000265955">
    <property type="component" value="Unassembled WGS sequence"/>
</dbReference>
<proteinExistence type="predicted"/>
<evidence type="ECO:0000313" key="2">
    <source>
        <dbReference type="Proteomes" id="UP000265955"/>
    </source>
</evidence>
<sequence>MGGHVHADTINTGNPDIEMRWDNTVRYNGGWRAEGRNPAFYNNPGFDETEGRFKRGEMVTNRVDLLSELDFTYQGKYGFRVSGAAWADGAYGNNSLTNPALPAASNYRNGQYNDYTKRYIVGPSGEILDAFIFGGFNLGETTLNVKLGQHNVYWGESLFSLGNSIAYSQGPVDTIKAATSPGVEAKETFLPQKQVSAQAQLSNEVSIGAHYAFEWNPYRLVPGGTYFGTGDATRSDFATTTPIVIPNGGDIRPRNSGDFGVNLRWSPEWLNGTAGFYYRKFDEKLPWGVTQLRALPVAPFAAPSAIRLAFARDTELYGLSLSKNLSSLSVGTEISYRRNTALNSTISVLPANRIDPTYEEIEGARGNTFHALANAIYLLPETPLWRGGSLNAELNYSRLLSVTRNAQRFNAIGYACPAGRGKVDGCSTKDAWGMNISFTPSWPQAFPGWDISMPTTLAYQIKGNGSALGGGNEGAVAWSIGIAGTLYSRYDFALRYVDARAQHNTNAAGVATTTNGNAVQNDHGWVSFTFKTTF</sequence>
<gene>
    <name evidence="1" type="ORF">D3871_23730</name>
</gene>
<dbReference type="OrthoDB" id="8522166at2"/>